<keyword evidence="1" id="KW-0456">Lyase</keyword>
<dbReference type="PANTHER" id="PTHR42905">
    <property type="entry name" value="PHOSPHOENOLPYRUVATE CARBOXYLASE"/>
    <property type="match status" value="1"/>
</dbReference>
<proteinExistence type="predicted"/>
<gene>
    <name evidence="1" type="ORF">LR394_30170</name>
</gene>
<dbReference type="Gene3D" id="3.20.20.60">
    <property type="entry name" value="Phosphoenolpyruvate-binding domains"/>
    <property type="match status" value="1"/>
</dbReference>
<keyword evidence="2" id="KW-1185">Reference proteome</keyword>
<dbReference type="AlphaFoldDB" id="A0A9X1NJC1"/>
<dbReference type="GO" id="GO:0016829">
    <property type="term" value="F:lyase activity"/>
    <property type="evidence" value="ECO:0007669"/>
    <property type="project" value="UniProtKB-KW"/>
</dbReference>
<dbReference type="CDD" id="cd00377">
    <property type="entry name" value="ICL_PEPM"/>
    <property type="match status" value="1"/>
</dbReference>
<comment type="caution">
    <text evidence="1">The sequence shown here is derived from an EMBL/GenBank/DDBJ whole genome shotgun (WGS) entry which is preliminary data.</text>
</comment>
<evidence type="ECO:0000313" key="1">
    <source>
        <dbReference type="EMBL" id="MCD5315180.1"/>
    </source>
</evidence>
<dbReference type="RefSeq" id="WP_231447981.1">
    <property type="nucleotide sequence ID" value="NZ_JAJOMB010000020.1"/>
</dbReference>
<dbReference type="InterPro" id="IPR039556">
    <property type="entry name" value="ICL/PEPM"/>
</dbReference>
<evidence type="ECO:0000313" key="2">
    <source>
        <dbReference type="Proteomes" id="UP001138997"/>
    </source>
</evidence>
<organism evidence="1 2">
    <name type="scientific">Kineosporia babensis</name>
    <dbReference type="NCBI Taxonomy" id="499548"/>
    <lineage>
        <taxon>Bacteria</taxon>
        <taxon>Bacillati</taxon>
        <taxon>Actinomycetota</taxon>
        <taxon>Actinomycetes</taxon>
        <taxon>Kineosporiales</taxon>
        <taxon>Kineosporiaceae</taxon>
        <taxon>Kineosporia</taxon>
    </lineage>
</organism>
<sequence length="253" mass="26590">MPTTRFAALHRPGQPFILPNAWDVASAALLAQAGFPALGTTSLGIAAAQGLPDATRQGRESTLTLVRQIVPLAMVTVDLEDGFTDDPAELADLTAQLSELGVCGINLEDATKGALVDPARHAAKIAAVKAAAPSLFVNARTDTYWLSSELESTPARLQAYQDAGADGVFVPGPLTEPDIAQLAHGLPLNVLASPRYTRSQLAELGVARISTGSLLYRQALTAALQTANELAQDRPAPADTVSYQQVQAFSRPR</sequence>
<dbReference type="Pfam" id="PF13714">
    <property type="entry name" value="PEP_mutase"/>
    <property type="match status" value="1"/>
</dbReference>
<dbReference type="InterPro" id="IPR040442">
    <property type="entry name" value="Pyrv_kinase-like_dom_sf"/>
</dbReference>
<dbReference type="EMBL" id="JAJOMB010000020">
    <property type="protein sequence ID" value="MCD5315180.1"/>
    <property type="molecule type" value="Genomic_DNA"/>
</dbReference>
<name>A0A9X1NJC1_9ACTN</name>
<accession>A0A9X1NJC1</accession>
<protein>
    <submittedName>
        <fullName evidence="1">Isocitrate lyase/phosphoenolpyruvate mutase family protein</fullName>
    </submittedName>
</protein>
<dbReference type="SUPFAM" id="SSF51621">
    <property type="entry name" value="Phosphoenolpyruvate/pyruvate domain"/>
    <property type="match status" value="1"/>
</dbReference>
<reference evidence="1" key="1">
    <citation type="submission" date="2021-11" db="EMBL/GenBank/DDBJ databases">
        <title>Streptomyces corallinus and Kineosporia corallina sp. nov., two new coral-derived marine actinobacteria.</title>
        <authorList>
            <person name="Buangrab K."/>
            <person name="Sutthacheep M."/>
            <person name="Yeemin T."/>
            <person name="Harunari E."/>
            <person name="Igarashi Y."/>
            <person name="Sripreechasak P."/>
            <person name="Kanchanasin P."/>
            <person name="Tanasupawat S."/>
            <person name="Phongsopitanun W."/>
        </authorList>
    </citation>
    <scope>NUCLEOTIDE SEQUENCE</scope>
    <source>
        <strain evidence="1">JCM 31032</strain>
    </source>
</reference>
<dbReference type="InterPro" id="IPR015813">
    <property type="entry name" value="Pyrv/PenolPyrv_kinase-like_dom"/>
</dbReference>
<dbReference type="PANTHER" id="PTHR42905:SF16">
    <property type="entry name" value="CARBOXYPHOSPHONOENOLPYRUVATE PHOSPHONOMUTASE-LIKE PROTEIN (AFU_ORTHOLOGUE AFUA_5G07230)"/>
    <property type="match status" value="1"/>
</dbReference>
<dbReference type="Proteomes" id="UP001138997">
    <property type="component" value="Unassembled WGS sequence"/>
</dbReference>